<sequence>MATPIGGPPVQDIPPPGGYPKIFYKTRLGNRGPPSWAIWTGAILVVSYGFVQVGRTNTERRFWSDKKREQKLALAPLLQADEDMIWIERQKKALAEEAEIMKHVPRWKVGESVYKTNVTWIPPSVSAYKGE</sequence>
<name>A0A4D9CY26_9STRA</name>
<dbReference type="GO" id="GO:0005743">
    <property type="term" value="C:mitochondrial inner membrane"/>
    <property type="evidence" value="ECO:0007669"/>
    <property type="project" value="UniProtKB-SubCell"/>
</dbReference>
<keyword evidence="10 11" id="KW-0472">Membrane</keyword>
<keyword evidence="3 11" id="KW-0813">Transport</keyword>
<dbReference type="EMBL" id="SDOX01000019">
    <property type="protein sequence ID" value="TFJ84301.1"/>
    <property type="molecule type" value="Genomic_DNA"/>
</dbReference>
<evidence type="ECO:0000256" key="6">
    <source>
        <dbReference type="ARBA" id="ARBA00022792"/>
    </source>
</evidence>
<evidence type="ECO:0000256" key="3">
    <source>
        <dbReference type="ARBA" id="ARBA00022448"/>
    </source>
</evidence>
<keyword evidence="6 11" id="KW-0999">Mitochondrion inner membrane</keyword>
<dbReference type="OrthoDB" id="3308at2759"/>
<gene>
    <name evidence="12" type="ORF">NSK_004292</name>
</gene>
<reference evidence="12 13" key="1">
    <citation type="submission" date="2019-01" db="EMBL/GenBank/DDBJ databases">
        <title>Nuclear Genome Assembly of the Microalgal Biofuel strain Nannochloropsis salina CCMP1776.</title>
        <authorList>
            <person name="Hovde B."/>
        </authorList>
    </citation>
    <scope>NUCLEOTIDE SEQUENCE [LARGE SCALE GENOMIC DNA]</scope>
    <source>
        <strain evidence="12 13">CCMP1776</strain>
    </source>
</reference>
<dbReference type="Pfam" id="PF06212">
    <property type="entry name" value="GRIM-19"/>
    <property type="match status" value="1"/>
</dbReference>
<comment type="caution">
    <text evidence="12">The sequence shown here is derived from an EMBL/GenBank/DDBJ whole genome shotgun (WGS) entry which is preliminary data.</text>
</comment>
<evidence type="ECO:0000256" key="5">
    <source>
        <dbReference type="ARBA" id="ARBA00022692"/>
    </source>
</evidence>
<evidence type="ECO:0000313" key="13">
    <source>
        <dbReference type="Proteomes" id="UP000355283"/>
    </source>
</evidence>
<keyword evidence="13" id="KW-1185">Reference proteome</keyword>
<evidence type="ECO:0000256" key="4">
    <source>
        <dbReference type="ARBA" id="ARBA00022660"/>
    </source>
</evidence>
<dbReference type="PANTHER" id="PTHR12966:SF0">
    <property type="entry name" value="NADH DEHYDROGENASE [UBIQUINONE] 1 ALPHA SUBCOMPLEX SUBUNIT 13"/>
    <property type="match status" value="1"/>
</dbReference>
<proteinExistence type="inferred from homology"/>
<dbReference type="InterPro" id="IPR009346">
    <property type="entry name" value="GRIM-19"/>
</dbReference>
<keyword evidence="9 11" id="KW-0496">Mitochondrion</keyword>
<evidence type="ECO:0000256" key="9">
    <source>
        <dbReference type="ARBA" id="ARBA00023128"/>
    </source>
</evidence>
<keyword evidence="5 11" id="KW-0812">Transmembrane</keyword>
<dbReference type="PANTHER" id="PTHR12966">
    <property type="entry name" value="NADH DEHYDROGENASE UBIQUINONE 1 ALPHA SUBCOMPLEX SUBUNIT 13"/>
    <property type="match status" value="1"/>
</dbReference>
<protein>
    <recommendedName>
        <fullName evidence="11">NADH dehydrogenase [ubiquinone] 1 alpha subcomplex subunit 13</fullName>
    </recommendedName>
</protein>
<keyword evidence="7 11" id="KW-0249">Electron transport</keyword>
<evidence type="ECO:0000256" key="10">
    <source>
        <dbReference type="ARBA" id="ARBA00023136"/>
    </source>
</evidence>
<keyword evidence="8 11" id="KW-1133">Transmembrane helix</keyword>
<feature type="transmembrane region" description="Helical" evidence="11">
    <location>
        <begin position="36"/>
        <end position="54"/>
    </location>
</feature>
<accession>A0A4D9CY26</accession>
<organism evidence="12 13">
    <name type="scientific">Nannochloropsis salina CCMP1776</name>
    <dbReference type="NCBI Taxonomy" id="1027361"/>
    <lineage>
        <taxon>Eukaryota</taxon>
        <taxon>Sar</taxon>
        <taxon>Stramenopiles</taxon>
        <taxon>Ochrophyta</taxon>
        <taxon>Eustigmatophyceae</taxon>
        <taxon>Eustigmatales</taxon>
        <taxon>Monodopsidaceae</taxon>
        <taxon>Microchloropsis</taxon>
        <taxon>Microchloropsis salina</taxon>
    </lineage>
</organism>
<evidence type="ECO:0000256" key="7">
    <source>
        <dbReference type="ARBA" id="ARBA00022982"/>
    </source>
</evidence>
<comment type="subcellular location">
    <subcellularLocation>
        <location evidence="1 11">Mitochondrion inner membrane</location>
        <topology evidence="1 11">Single-pass membrane protein</topology>
        <orientation evidence="1 11">Matrix side</orientation>
    </subcellularLocation>
</comment>
<dbReference type="GO" id="GO:0045271">
    <property type="term" value="C:respiratory chain complex I"/>
    <property type="evidence" value="ECO:0007669"/>
    <property type="project" value="UniProtKB-UniRule"/>
</dbReference>
<evidence type="ECO:0000256" key="11">
    <source>
        <dbReference type="RuleBase" id="RU368034"/>
    </source>
</evidence>
<keyword evidence="4 11" id="KW-0679">Respiratory chain</keyword>
<evidence type="ECO:0000256" key="8">
    <source>
        <dbReference type="ARBA" id="ARBA00022989"/>
    </source>
</evidence>
<evidence type="ECO:0000313" key="12">
    <source>
        <dbReference type="EMBL" id="TFJ84301.1"/>
    </source>
</evidence>
<evidence type="ECO:0000256" key="1">
    <source>
        <dbReference type="ARBA" id="ARBA00004298"/>
    </source>
</evidence>
<dbReference type="Proteomes" id="UP000355283">
    <property type="component" value="Unassembled WGS sequence"/>
</dbReference>
<comment type="function">
    <text evidence="11">Complex I functions in the transfer of electrons from NADH to the respiratory chain. Accessory subunit of the mitochondrial membrane respiratory chain NADH dehydrogenase (Complex I), that is believed not to be involved in catalysis.</text>
</comment>
<evidence type="ECO:0000256" key="2">
    <source>
        <dbReference type="ARBA" id="ARBA00007312"/>
    </source>
</evidence>
<comment type="similarity">
    <text evidence="2 11">Belongs to the complex I NDUFA13 subunit family.</text>
</comment>
<dbReference type="AlphaFoldDB" id="A0A4D9CY26"/>